<feature type="compositionally biased region" description="Polar residues" evidence="1">
    <location>
        <begin position="464"/>
        <end position="474"/>
    </location>
</feature>
<proteinExistence type="predicted"/>
<dbReference type="RefSeq" id="XP_001025287.2">
    <property type="nucleotide sequence ID" value="XM_001025287.2"/>
</dbReference>
<keyword evidence="3" id="KW-1185">Reference proteome</keyword>
<dbReference type="AlphaFoldDB" id="I7LXP4"/>
<feature type="compositionally biased region" description="Low complexity" evidence="1">
    <location>
        <begin position="271"/>
        <end position="287"/>
    </location>
</feature>
<dbReference type="GeneID" id="7831304"/>
<dbReference type="InParanoid" id="I7LXP4"/>
<name>I7LXP4_TETTS</name>
<evidence type="ECO:0000313" key="2">
    <source>
        <dbReference type="EMBL" id="EAS05042.2"/>
    </source>
</evidence>
<feature type="compositionally biased region" description="Low complexity" evidence="1">
    <location>
        <begin position="209"/>
        <end position="229"/>
    </location>
</feature>
<feature type="region of interest" description="Disordered" evidence="1">
    <location>
        <begin position="464"/>
        <end position="504"/>
    </location>
</feature>
<feature type="compositionally biased region" description="Polar residues" evidence="1">
    <location>
        <begin position="259"/>
        <end position="270"/>
    </location>
</feature>
<gene>
    <name evidence="2" type="ORF">TTHERM_00840110</name>
</gene>
<feature type="compositionally biased region" description="Polar residues" evidence="1">
    <location>
        <begin position="487"/>
        <end position="498"/>
    </location>
</feature>
<dbReference type="eggNOG" id="ENOG502SCE9">
    <property type="taxonomic scope" value="Eukaryota"/>
</dbReference>
<reference evidence="3" key="1">
    <citation type="journal article" date="2006" name="PLoS Biol.">
        <title>Macronuclear genome sequence of the ciliate Tetrahymena thermophila, a model eukaryote.</title>
        <authorList>
            <person name="Eisen J.A."/>
            <person name="Coyne R.S."/>
            <person name="Wu M."/>
            <person name="Wu D."/>
            <person name="Thiagarajan M."/>
            <person name="Wortman J.R."/>
            <person name="Badger J.H."/>
            <person name="Ren Q."/>
            <person name="Amedeo P."/>
            <person name="Jones K.M."/>
            <person name="Tallon L.J."/>
            <person name="Delcher A.L."/>
            <person name="Salzberg S.L."/>
            <person name="Silva J.C."/>
            <person name="Haas B.J."/>
            <person name="Majoros W.H."/>
            <person name="Farzad M."/>
            <person name="Carlton J.M."/>
            <person name="Smith R.K. Jr."/>
            <person name="Garg J."/>
            <person name="Pearlman R.E."/>
            <person name="Karrer K.M."/>
            <person name="Sun L."/>
            <person name="Manning G."/>
            <person name="Elde N.C."/>
            <person name="Turkewitz A.P."/>
            <person name="Asai D.J."/>
            <person name="Wilkes D.E."/>
            <person name="Wang Y."/>
            <person name="Cai H."/>
            <person name="Collins K."/>
            <person name="Stewart B.A."/>
            <person name="Lee S.R."/>
            <person name="Wilamowska K."/>
            <person name="Weinberg Z."/>
            <person name="Ruzzo W.L."/>
            <person name="Wloga D."/>
            <person name="Gaertig J."/>
            <person name="Frankel J."/>
            <person name="Tsao C.-C."/>
            <person name="Gorovsky M.A."/>
            <person name="Keeling P.J."/>
            <person name="Waller R.F."/>
            <person name="Patron N.J."/>
            <person name="Cherry J.M."/>
            <person name="Stover N.A."/>
            <person name="Krieger C.J."/>
            <person name="del Toro C."/>
            <person name="Ryder H.F."/>
            <person name="Williamson S.C."/>
            <person name="Barbeau R.A."/>
            <person name="Hamilton E.P."/>
            <person name="Orias E."/>
        </authorList>
    </citation>
    <scope>NUCLEOTIDE SEQUENCE [LARGE SCALE GENOMIC DNA]</scope>
    <source>
        <strain evidence="3">SB210</strain>
    </source>
</reference>
<feature type="region of interest" description="Disordered" evidence="1">
    <location>
        <begin position="201"/>
        <end position="229"/>
    </location>
</feature>
<dbReference type="EMBL" id="GG662429">
    <property type="protein sequence ID" value="EAS05042.2"/>
    <property type="molecule type" value="Genomic_DNA"/>
</dbReference>
<feature type="region of interest" description="Disordered" evidence="1">
    <location>
        <begin position="259"/>
        <end position="366"/>
    </location>
</feature>
<dbReference type="KEGG" id="tet:TTHERM_00840110"/>
<organism evidence="2 3">
    <name type="scientific">Tetrahymena thermophila (strain SB210)</name>
    <dbReference type="NCBI Taxonomy" id="312017"/>
    <lineage>
        <taxon>Eukaryota</taxon>
        <taxon>Sar</taxon>
        <taxon>Alveolata</taxon>
        <taxon>Ciliophora</taxon>
        <taxon>Intramacronucleata</taxon>
        <taxon>Oligohymenophorea</taxon>
        <taxon>Hymenostomatida</taxon>
        <taxon>Tetrahymenina</taxon>
        <taxon>Tetrahymenidae</taxon>
        <taxon>Tetrahymena</taxon>
    </lineage>
</organism>
<dbReference type="OrthoDB" id="282659at2759"/>
<feature type="region of interest" description="Disordered" evidence="1">
    <location>
        <begin position="1"/>
        <end position="31"/>
    </location>
</feature>
<accession>I7LXP4</accession>
<protein>
    <submittedName>
        <fullName evidence="2">Uncharacterized protein</fullName>
    </submittedName>
</protein>
<evidence type="ECO:0000313" key="3">
    <source>
        <dbReference type="Proteomes" id="UP000009168"/>
    </source>
</evidence>
<dbReference type="Proteomes" id="UP000009168">
    <property type="component" value="Unassembled WGS sequence"/>
</dbReference>
<feature type="compositionally biased region" description="Polar residues" evidence="1">
    <location>
        <begin position="329"/>
        <end position="347"/>
    </location>
</feature>
<feature type="compositionally biased region" description="Acidic residues" evidence="1">
    <location>
        <begin position="299"/>
        <end position="317"/>
    </location>
</feature>
<sequence>MISSNQTADQENKVENKVANAEHVNQQSYDSIPQSLSPAVIAQIMDKGQSQPQSQSLKQIQNEYPQYDWDNKWLKGDEYANMLEKIEEYCKQYNLQKFGKKTHPEDIYRAPQNGLIYFVEGNCVGSEFGFPRVPFRKQYRWKKMNFTTDLPKKRPQVTYIVASSVKCQKSQGNDKSKQDSNKKEQDVYRMHAVILYKNSQAKQQTDDANNNNNNSTGANNSSSPKNSESKQYILCHIRKMDINDEDKIGIKQIGALNSNSASESSQDLAINSNSQKSGKQGKQASKKLIANESKSSQMEQDDDNESDEIDEMEDDEVKENQRQNKRKNSSIYEKGSNQDSYGNQIQTLHPHDTNKQSKAKSKLSSKYQNKLGEKYQNDIAKCIAKVSLESNPDKPTEILNANKSDYIDQSMQYLISCLAQKSAEFKKNKTNEAEKNTNTELNNTSNNNILNIQKKDTENFNISMYSDLKQQPSETLKRKRSPRNIEDNSLTSSSNTNQAKEEEMQIQLQQRQQNFAITGTNPFINQYQANNNISSPMLNFMPHNAMQQLSQSYPYQSGGMVVIQPTANYLQYPPYLILQQILTHNNQNSVSIQQQQLQNFMLHQQPQQIIQDMTRPPAVNLDLLNFYLQNSQNPTELNYRDMYSMQMNNSFSNNMNYLPNQNNQNAP</sequence>
<evidence type="ECO:0000256" key="1">
    <source>
        <dbReference type="SAM" id="MobiDB-lite"/>
    </source>
</evidence>